<dbReference type="InterPro" id="IPR014729">
    <property type="entry name" value="Rossmann-like_a/b/a_fold"/>
</dbReference>
<accession>A0AAE9Y8Q1</accession>
<dbReference type="Pfam" id="PF00582">
    <property type="entry name" value="Usp"/>
    <property type="match status" value="2"/>
</dbReference>
<dbReference type="AlphaFoldDB" id="A0AAE9Y8Q1"/>
<feature type="domain" description="UspA" evidence="2">
    <location>
        <begin position="7"/>
        <end position="140"/>
    </location>
</feature>
<evidence type="ECO:0000313" key="4">
    <source>
        <dbReference type="Proteomes" id="UP001216390"/>
    </source>
</evidence>
<dbReference type="InterPro" id="IPR006015">
    <property type="entry name" value="Universal_stress_UspA"/>
</dbReference>
<feature type="domain" description="UspA" evidence="2">
    <location>
        <begin position="151"/>
        <end position="288"/>
    </location>
</feature>
<dbReference type="RefSeq" id="WP_272736066.1">
    <property type="nucleotide sequence ID" value="NZ_CP116942.1"/>
</dbReference>
<reference evidence="3" key="1">
    <citation type="submission" date="2023-01" db="EMBL/GenBank/DDBJ databases">
        <title>The diversity of Class Acidimicrobiia in South China Sea sediment environments and the proposal of Iamia marina sp. nov., a novel species of the genus Iamia.</title>
        <authorList>
            <person name="He Y."/>
            <person name="Tian X."/>
        </authorList>
    </citation>
    <scope>NUCLEOTIDE SEQUENCE</scope>
    <source>
        <strain evidence="3">DSM 19957</strain>
    </source>
</reference>
<evidence type="ECO:0000256" key="1">
    <source>
        <dbReference type="ARBA" id="ARBA00008791"/>
    </source>
</evidence>
<dbReference type="InterPro" id="IPR006016">
    <property type="entry name" value="UspA"/>
</dbReference>
<gene>
    <name evidence="3" type="ORF">PO878_18760</name>
</gene>
<dbReference type="SUPFAM" id="SSF52402">
    <property type="entry name" value="Adenine nucleotide alpha hydrolases-like"/>
    <property type="match status" value="2"/>
</dbReference>
<dbReference type="Gene3D" id="3.40.50.620">
    <property type="entry name" value="HUPs"/>
    <property type="match status" value="2"/>
</dbReference>
<keyword evidence="4" id="KW-1185">Reference proteome</keyword>
<dbReference type="PRINTS" id="PR01438">
    <property type="entry name" value="UNVRSLSTRESS"/>
</dbReference>
<protein>
    <submittedName>
        <fullName evidence="3">Universal stress protein</fullName>
    </submittedName>
</protein>
<dbReference type="PANTHER" id="PTHR46268">
    <property type="entry name" value="STRESS RESPONSE PROTEIN NHAX"/>
    <property type="match status" value="1"/>
</dbReference>
<sequence>MAPTPLVVVGVDGSDAAAEALDVAAREARRRGARLEVVFAWGHQDPPFATWEVRLDPYEVQLWAQARVEDMVAQAPAAQDLPVMPWAVNDLPAPALLEAAARADLLVVGSRGEGGFLGLRLGSVAHKVLAHPPCPVMVVHEGSAASDDARGRIVVGVDGSDGARTALLWAVEEADRRSARLVVLHGWSPPAVAGGTFPAAYPPADVWERGARLLVDEAVERARAASPALDVEGRLVCAGGAGALLEAAADAALVVVGTRGRGRVAELLLGSVGQQVARHAECPVVVVPDGATTDG</sequence>
<proteinExistence type="inferred from homology"/>
<dbReference type="KEGG" id="ima:PO878_18760"/>
<evidence type="ECO:0000313" key="3">
    <source>
        <dbReference type="EMBL" id="WCO66543.1"/>
    </source>
</evidence>
<organism evidence="3 4">
    <name type="scientific">Iamia majanohamensis</name>
    <dbReference type="NCBI Taxonomy" id="467976"/>
    <lineage>
        <taxon>Bacteria</taxon>
        <taxon>Bacillati</taxon>
        <taxon>Actinomycetota</taxon>
        <taxon>Acidimicrobiia</taxon>
        <taxon>Acidimicrobiales</taxon>
        <taxon>Iamiaceae</taxon>
        <taxon>Iamia</taxon>
    </lineage>
</organism>
<name>A0AAE9Y8Q1_9ACTN</name>
<dbReference type="PANTHER" id="PTHR46268:SF6">
    <property type="entry name" value="UNIVERSAL STRESS PROTEIN UP12"/>
    <property type="match status" value="1"/>
</dbReference>
<dbReference type="Proteomes" id="UP001216390">
    <property type="component" value="Chromosome"/>
</dbReference>
<dbReference type="EMBL" id="CP116942">
    <property type="protein sequence ID" value="WCO66543.1"/>
    <property type="molecule type" value="Genomic_DNA"/>
</dbReference>
<evidence type="ECO:0000259" key="2">
    <source>
        <dbReference type="Pfam" id="PF00582"/>
    </source>
</evidence>
<comment type="similarity">
    <text evidence="1">Belongs to the universal stress protein A family.</text>
</comment>